<accession>Q01TW1</accession>
<dbReference type="SUPFAM" id="SSF51182">
    <property type="entry name" value="RmlC-like cupins"/>
    <property type="match status" value="1"/>
</dbReference>
<proteinExistence type="predicted"/>
<evidence type="ECO:0008006" key="2">
    <source>
        <dbReference type="Google" id="ProtNLM"/>
    </source>
</evidence>
<dbReference type="InterPro" id="IPR011051">
    <property type="entry name" value="RmlC_Cupin_sf"/>
</dbReference>
<organism evidence="1">
    <name type="scientific">Solibacter usitatus (strain Ellin6076)</name>
    <dbReference type="NCBI Taxonomy" id="234267"/>
    <lineage>
        <taxon>Bacteria</taxon>
        <taxon>Pseudomonadati</taxon>
        <taxon>Acidobacteriota</taxon>
        <taxon>Terriglobia</taxon>
        <taxon>Bryobacterales</taxon>
        <taxon>Solibacteraceae</taxon>
        <taxon>Candidatus Solibacter</taxon>
    </lineage>
</organism>
<gene>
    <name evidence="1" type="ordered locus">Acid_5968</name>
</gene>
<dbReference type="EMBL" id="CP000473">
    <property type="protein sequence ID" value="ABJ86909.1"/>
    <property type="molecule type" value="Genomic_DNA"/>
</dbReference>
<dbReference type="HOGENOM" id="CLU_1282511_0_0_0"/>
<reference evidence="1" key="1">
    <citation type="submission" date="2006-10" db="EMBL/GenBank/DDBJ databases">
        <title>Complete sequence of Solibacter usitatus Ellin6076.</title>
        <authorList>
            <consortium name="US DOE Joint Genome Institute"/>
            <person name="Copeland A."/>
            <person name="Lucas S."/>
            <person name="Lapidus A."/>
            <person name="Barry K."/>
            <person name="Detter J.C."/>
            <person name="Glavina del Rio T."/>
            <person name="Hammon N."/>
            <person name="Israni S."/>
            <person name="Dalin E."/>
            <person name="Tice H."/>
            <person name="Pitluck S."/>
            <person name="Thompson L.S."/>
            <person name="Brettin T."/>
            <person name="Bruce D."/>
            <person name="Han C."/>
            <person name="Tapia R."/>
            <person name="Gilna P."/>
            <person name="Schmutz J."/>
            <person name="Larimer F."/>
            <person name="Land M."/>
            <person name="Hauser L."/>
            <person name="Kyrpides N."/>
            <person name="Mikhailova N."/>
            <person name="Janssen P.H."/>
            <person name="Kuske C.R."/>
            <person name="Richardson P."/>
        </authorList>
    </citation>
    <scope>NUCLEOTIDE SEQUENCE</scope>
    <source>
        <strain evidence="1">Ellin6076</strain>
    </source>
</reference>
<sequence>MRALVFLLPLVLAAQTKVSIDNARVRILTAVDRPHQPTPLHKHDANRVMIYLDDGSQDISVPGAPVEHHQWKAGDVVWSPGGPQHVSENVGTADLHIIEIEIKQPAPAAPPDRKKELDPLAIEPSHNKLIFENAQVRVFRSTREPGGREKWHEHAGAGRAVVLLAPLAARVEPANGQSSPMSGGRGDAFWTDGYIKHRTSNIGTTPADLIVIEVK</sequence>
<dbReference type="InParanoid" id="Q01TW1"/>
<dbReference type="AlphaFoldDB" id="Q01TW1"/>
<dbReference type="OrthoDB" id="114644at2"/>
<dbReference type="Gene3D" id="2.60.120.10">
    <property type="entry name" value="Jelly Rolls"/>
    <property type="match status" value="2"/>
</dbReference>
<dbReference type="InterPro" id="IPR014710">
    <property type="entry name" value="RmlC-like_jellyroll"/>
</dbReference>
<dbReference type="KEGG" id="sus:Acid_5968"/>
<dbReference type="STRING" id="234267.Acid_5968"/>
<name>Q01TW1_SOLUE</name>
<evidence type="ECO:0000313" key="1">
    <source>
        <dbReference type="EMBL" id="ABJ86909.1"/>
    </source>
</evidence>
<dbReference type="eggNOG" id="COG0662">
    <property type="taxonomic scope" value="Bacteria"/>
</dbReference>
<protein>
    <recommendedName>
        <fullName evidence="2">Cupin 2, conserved barrel domain protein</fullName>
    </recommendedName>
</protein>